<proteinExistence type="predicted"/>
<protein>
    <submittedName>
        <fullName evidence="2">Uncharacterized protein</fullName>
    </submittedName>
</protein>
<dbReference type="EMBL" id="UINC01230766">
    <property type="protein sequence ID" value="SVE63034.1"/>
    <property type="molecule type" value="Genomic_DNA"/>
</dbReference>
<accession>A0A383F2F3</accession>
<feature type="non-terminal residue" evidence="2">
    <location>
        <position position="1"/>
    </location>
</feature>
<evidence type="ECO:0000256" key="1">
    <source>
        <dbReference type="SAM" id="MobiDB-lite"/>
    </source>
</evidence>
<organism evidence="2">
    <name type="scientific">marine metagenome</name>
    <dbReference type="NCBI Taxonomy" id="408172"/>
    <lineage>
        <taxon>unclassified sequences</taxon>
        <taxon>metagenomes</taxon>
        <taxon>ecological metagenomes</taxon>
    </lineage>
</organism>
<gene>
    <name evidence="2" type="ORF">METZ01_LOCUS515888</name>
</gene>
<feature type="region of interest" description="Disordered" evidence="1">
    <location>
        <begin position="1"/>
        <end position="32"/>
    </location>
</feature>
<dbReference type="AlphaFoldDB" id="A0A383F2F3"/>
<feature type="non-terminal residue" evidence="2">
    <location>
        <position position="55"/>
    </location>
</feature>
<reference evidence="2" key="1">
    <citation type="submission" date="2018-05" db="EMBL/GenBank/DDBJ databases">
        <authorList>
            <person name="Lanie J.A."/>
            <person name="Ng W.-L."/>
            <person name="Kazmierczak K.M."/>
            <person name="Andrzejewski T.M."/>
            <person name="Davidsen T.M."/>
            <person name="Wayne K.J."/>
            <person name="Tettelin H."/>
            <person name="Glass J.I."/>
            <person name="Rusch D."/>
            <person name="Podicherti R."/>
            <person name="Tsui H.-C.T."/>
            <person name="Winkler M.E."/>
        </authorList>
    </citation>
    <scope>NUCLEOTIDE SEQUENCE</scope>
</reference>
<evidence type="ECO:0000313" key="2">
    <source>
        <dbReference type="EMBL" id="SVE63034.1"/>
    </source>
</evidence>
<name>A0A383F2F3_9ZZZZ</name>
<sequence length="55" mass="5582">LSGGFPSGVGRRTAGMGSGHHGSGRTQPRDDCLVRVGAPRQAKIQPARSGGDPDL</sequence>